<keyword evidence="1" id="KW-0472">Membrane</keyword>
<evidence type="ECO:0000259" key="2">
    <source>
        <dbReference type="SMART" id="SM00014"/>
    </source>
</evidence>
<dbReference type="InterPro" id="IPR000326">
    <property type="entry name" value="PAP2/HPO"/>
</dbReference>
<reference evidence="3" key="1">
    <citation type="submission" date="2009-10" db="EMBL/GenBank/DDBJ databases">
        <title>Complete sequence of Bacillus selenitireducens MLS10.</title>
        <authorList>
            <consortium name="US DOE Joint Genome Institute"/>
            <person name="Lucas S."/>
            <person name="Copeland A."/>
            <person name="Lapidus A."/>
            <person name="Glavina del Rio T."/>
            <person name="Dalin E."/>
            <person name="Tice H."/>
            <person name="Bruce D."/>
            <person name="Goodwin L."/>
            <person name="Pitluck S."/>
            <person name="Sims D."/>
            <person name="Brettin T."/>
            <person name="Detter J.C."/>
            <person name="Han C."/>
            <person name="Larimer F."/>
            <person name="Land M."/>
            <person name="Hauser L."/>
            <person name="Kyrpides N."/>
            <person name="Ovchinnikova G."/>
            <person name="Stolz J."/>
        </authorList>
    </citation>
    <scope>NUCLEOTIDE SEQUENCE [LARGE SCALE GENOMIC DNA]</scope>
    <source>
        <strain evidence="3">MLS10</strain>
    </source>
</reference>
<protein>
    <submittedName>
        <fullName evidence="3">Phosphoesterase PA-phosphatase related protein</fullName>
    </submittedName>
</protein>
<keyword evidence="1" id="KW-0812">Transmembrane</keyword>
<dbReference type="Gene3D" id="1.20.144.10">
    <property type="entry name" value="Phosphatidic acid phosphatase type 2/haloperoxidase"/>
    <property type="match status" value="1"/>
</dbReference>
<dbReference type="AlphaFoldDB" id="D6XZC0"/>
<feature type="transmembrane region" description="Helical" evidence="1">
    <location>
        <begin position="160"/>
        <end position="183"/>
    </location>
</feature>
<dbReference type="HOGENOM" id="CLU_072573_3_0_9"/>
<dbReference type="eggNOG" id="COG0671">
    <property type="taxonomic scope" value="Bacteria"/>
</dbReference>
<dbReference type="OrthoDB" id="9789113at2"/>
<dbReference type="Proteomes" id="UP000000271">
    <property type="component" value="Chromosome"/>
</dbReference>
<dbReference type="SUPFAM" id="SSF48317">
    <property type="entry name" value="Acid phosphatase/Vanadium-dependent haloperoxidase"/>
    <property type="match status" value="1"/>
</dbReference>
<evidence type="ECO:0000256" key="1">
    <source>
        <dbReference type="SAM" id="Phobius"/>
    </source>
</evidence>
<dbReference type="RefSeq" id="WP_013173817.1">
    <property type="nucleotide sequence ID" value="NC_014219.1"/>
</dbReference>
<feature type="transmembrane region" description="Helical" evidence="1">
    <location>
        <begin position="91"/>
        <end position="113"/>
    </location>
</feature>
<keyword evidence="1" id="KW-1133">Transmembrane helix</keyword>
<evidence type="ECO:0000313" key="4">
    <source>
        <dbReference type="Proteomes" id="UP000000271"/>
    </source>
</evidence>
<keyword evidence="4" id="KW-1185">Reference proteome</keyword>
<dbReference type="PANTHER" id="PTHR14969:SF13">
    <property type="entry name" value="AT30094P"/>
    <property type="match status" value="1"/>
</dbReference>
<dbReference type="InterPro" id="IPR036938">
    <property type="entry name" value="PAP2/HPO_sf"/>
</dbReference>
<feature type="transmembrane region" description="Helical" evidence="1">
    <location>
        <begin position="189"/>
        <end position="207"/>
    </location>
</feature>
<feature type="transmembrane region" description="Helical" evidence="1">
    <location>
        <begin position="133"/>
        <end position="153"/>
    </location>
</feature>
<dbReference type="Pfam" id="PF01569">
    <property type="entry name" value="PAP2"/>
    <property type="match status" value="1"/>
</dbReference>
<dbReference type="CDD" id="cd03392">
    <property type="entry name" value="PAP2_like_2"/>
    <property type="match status" value="1"/>
</dbReference>
<organism evidence="3 4">
    <name type="scientific">Bacillus selenitireducens (strain ATCC 700615 / DSM 15326 / MLS10)</name>
    <dbReference type="NCBI Taxonomy" id="439292"/>
    <lineage>
        <taxon>Bacteria</taxon>
        <taxon>Bacillati</taxon>
        <taxon>Bacillota</taxon>
        <taxon>Bacilli</taxon>
        <taxon>Bacillales</taxon>
        <taxon>Bacillaceae</taxon>
        <taxon>Salisediminibacterium</taxon>
    </lineage>
</organism>
<dbReference type="PANTHER" id="PTHR14969">
    <property type="entry name" value="SPHINGOSINE-1-PHOSPHATE PHOSPHOHYDROLASE"/>
    <property type="match status" value="1"/>
</dbReference>
<gene>
    <name evidence="3" type="ordered locus">Bsel_2916</name>
</gene>
<sequence>MTITDKQFQRMYRGAALGAIAFFLLALDVYFKGLVYSLDEPVLNTLSALAPSWVVSFMAVWTDLGSVLVLTIGTLTLAAVLLTVPSLNRWLVVPLAVNMVGIAVWSTLIKGLVGRERPLLDATVDGTGFSFPSAHASGAMAFYGFLIVLVLTGRYPKRPTFIATGILGFLILSIAVSRLFLGVHYPTDMIGGLLLGFTWLLFSLYGYRRLIRKTGKAS</sequence>
<feature type="transmembrane region" description="Helical" evidence="1">
    <location>
        <begin position="51"/>
        <end position="84"/>
    </location>
</feature>
<accession>D6XZC0</accession>
<dbReference type="SMART" id="SM00014">
    <property type="entry name" value="acidPPc"/>
    <property type="match status" value="1"/>
</dbReference>
<feature type="domain" description="Phosphatidic acid phosphatase type 2/haloperoxidase" evidence="2">
    <location>
        <begin position="92"/>
        <end position="204"/>
    </location>
</feature>
<name>D6XZC0_BACIE</name>
<proteinExistence type="predicted"/>
<dbReference type="STRING" id="439292.Bsel_2916"/>
<dbReference type="EMBL" id="CP001791">
    <property type="protein sequence ID" value="ADI00405.1"/>
    <property type="molecule type" value="Genomic_DNA"/>
</dbReference>
<dbReference type="KEGG" id="bse:Bsel_2916"/>
<feature type="transmembrane region" description="Helical" evidence="1">
    <location>
        <begin position="12"/>
        <end position="31"/>
    </location>
</feature>
<evidence type="ECO:0000313" key="3">
    <source>
        <dbReference type="EMBL" id="ADI00405.1"/>
    </source>
</evidence>